<dbReference type="InterPro" id="IPR008920">
    <property type="entry name" value="TF_FadR/GntR_C"/>
</dbReference>
<dbReference type="OrthoDB" id="9810548at2"/>
<dbReference type="AlphaFoldDB" id="A0A1W6ZKE3"/>
<accession>A0A1W6ZKE3</accession>
<dbReference type="SUPFAM" id="SSF46785">
    <property type="entry name" value="Winged helix' DNA-binding domain"/>
    <property type="match status" value="1"/>
</dbReference>
<dbReference type="SUPFAM" id="SSF48008">
    <property type="entry name" value="GntR ligand-binding domain-like"/>
    <property type="match status" value="1"/>
</dbReference>
<dbReference type="SMART" id="SM00895">
    <property type="entry name" value="FCD"/>
    <property type="match status" value="1"/>
</dbReference>
<dbReference type="STRING" id="1235591.CAK95_01230"/>
<dbReference type="Gene3D" id="1.20.120.530">
    <property type="entry name" value="GntR ligand-binding domain-like"/>
    <property type="match status" value="1"/>
</dbReference>
<proteinExistence type="predicted"/>
<dbReference type="Gene3D" id="1.10.10.10">
    <property type="entry name" value="Winged helix-like DNA-binding domain superfamily/Winged helix DNA-binding domain"/>
    <property type="match status" value="1"/>
</dbReference>
<organism evidence="4 5">
    <name type="scientific">Pseudorhodoplanes sinuspersici</name>
    <dbReference type="NCBI Taxonomy" id="1235591"/>
    <lineage>
        <taxon>Bacteria</taxon>
        <taxon>Pseudomonadati</taxon>
        <taxon>Pseudomonadota</taxon>
        <taxon>Alphaproteobacteria</taxon>
        <taxon>Hyphomicrobiales</taxon>
        <taxon>Pseudorhodoplanes</taxon>
    </lineage>
</organism>
<keyword evidence="5" id="KW-1185">Reference proteome</keyword>
<dbReference type="InterPro" id="IPR000524">
    <property type="entry name" value="Tscrpt_reg_HTH_GntR"/>
</dbReference>
<dbReference type="InterPro" id="IPR036388">
    <property type="entry name" value="WH-like_DNA-bd_sf"/>
</dbReference>
<dbReference type="CDD" id="cd07377">
    <property type="entry name" value="WHTH_GntR"/>
    <property type="match status" value="1"/>
</dbReference>
<dbReference type="Pfam" id="PF00392">
    <property type="entry name" value="GntR"/>
    <property type="match status" value="1"/>
</dbReference>
<evidence type="ECO:0000256" key="3">
    <source>
        <dbReference type="ARBA" id="ARBA00023163"/>
    </source>
</evidence>
<gene>
    <name evidence="4" type="ORF">CAK95_01230</name>
</gene>
<dbReference type="EMBL" id="CP021112">
    <property type="protein sequence ID" value="ARP97856.1"/>
    <property type="molecule type" value="Genomic_DNA"/>
</dbReference>
<dbReference type="GO" id="GO:0003677">
    <property type="term" value="F:DNA binding"/>
    <property type="evidence" value="ECO:0007669"/>
    <property type="project" value="UniProtKB-KW"/>
</dbReference>
<protein>
    <submittedName>
        <fullName evidence="4">Uncharacterized protein</fullName>
    </submittedName>
</protein>
<evidence type="ECO:0000256" key="1">
    <source>
        <dbReference type="ARBA" id="ARBA00023015"/>
    </source>
</evidence>
<dbReference type="KEGG" id="psin:CAK95_01230"/>
<dbReference type="InterPro" id="IPR011711">
    <property type="entry name" value="GntR_C"/>
</dbReference>
<evidence type="ECO:0000313" key="5">
    <source>
        <dbReference type="Proteomes" id="UP000194137"/>
    </source>
</evidence>
<dbReference type="GO" id="GO:0003700">
    <property type="term" value="F:DNA-binding transcription factor activity"/>
    <property type="evidence" value="ECO:0007669"/>
    <property type="project" value="InterPro"/>
</dbReference>
<evidence type="ECO:0000256" key="2">
    <source>
        <dbReference type="ARBA" id="ARBA00023125"/>
    </source>
</evidence>
<dbReference type="Proteomes" id="UP000194137">
    <property type="component" value="Chromosome"/>
</dbReference>
<dbReference type="SMART" id="SM00345">
    <property type="entry name" value="HTH_GNTR"/>
    <property type="match status" value="1"/>
</dbReference>
<dbReference type="RefSeq" id="WP_086086177.1">
    <property type="nucleotide sequence ID" value="NZ_CP021112.1"/>
</dbReference>
<keyword evidence="3" id="KW-0804">Transcription</keyword>
<keyword evidence="2" id="KW-0238">DNA-binding</keyword>
<reference evidence="4 5" key="1">
    <citation type="submission" date="2017-05" db="EMBL/GenBank/DDBJ databases">
        <title>Full genome sequence of Pseudorhodoplanes sinuspersici.</title>
        <authorList>
            <person name="Dastgheib S.M.M."/>
            <person name="Shavandi M."/>
            <person name="Tirandaz H."/>
        </authorList>
    </citation>
    <scope>NUCLEOTIDE SEQUENCE [LARGE SCALE GENOMIC DNA]</scope>
    <source>
        <strain evidence="4 5">RIPI110</strain>
    </source>
</reference>
<evidence type="ECO:0000313" key="4">
    <source>
        <dbReference type="EMBL" id="ARP97856.1"/>
    </source>
</evidence>
<dbReference type="PANTHER" id="PTHR43537:SF24">
    <property type="entry name" value="GLUCONATE OPERON TRANSCRIPTIONAL REPRESSOR"/>
    <property type="match status" value="1"/>
</dbReference>
<dbReference type="InterPro" id="IPR036390">
    <property type="entry name" value="WH_DNA-bd_sf"/>
</dbReference>
<keyword evidence="1" id="KW-0805">Transcription regulation</keyword>
<name>A0A1W6ZKE3_9HYPH</name>
<sequence length="231" mass="25831">MTETLKTLADRYLASRDGLPDAIARALREAVFSGVFGPNERLHQDDIATRFGVSRVPVREALMKLVSEGLAVQRINKGIRVAPLTRDDFRDVMEMRLLLEPHALQLSAPRLTAHDYDEAEAILARVEAAGLGLEAAALHWQFHNRLYVRAERPRLLSQIEALQVAINRYVLPVWRAVGLSADWGESHQMIVDALRAGKVKVAVDLTRQQIADASDRMVEQLPETLVSPDED</sequence>
<dbReference type="PROSITE" id="PS50949">
    <property type="entry name" value="HTH_GNTR"/>
    <property type="match status" value="1"/>
</dbReference>
<dbReference type="Pfam" id="PF07729">
    <property type="entry name" value="FCD"/>
    <property type="match status" value="1"/>
</dbReference>
<dbReference type="PANTHER" id="PTHR43537">
    <property type="entry name" value="TRANSCRIPTIONAL REGULATOR, GNTR FAMILY"/>
    <property type="match status" value="1"/>
</dbReference>